<dbReference type="AlphaFoldDB" id="A0A1Y0IR15"/>
<dbReference type="Pfam" id="PF02518">
    <property type="entry name" value="HATPase_c"/>
    <property type="match status" value="1"/>
</dbReference>
<dbReference type="InterPro" id="IPR003661">
    <property type="entry name" value="HisK_dim/P_dom"/>
</dbReference>
<dbReference type="EC" id="2.7.13.3" evidence="2"/>
<dbReference type="PRINTS" id="PR00344">
    <property type="entry name" value="BCTRLSENSOR"/>
</dbReference>
<keyword evidence="4" id="KW-0808">Transferase</keyword>
<evidence type="ECO:0000256" key="6">
    <source>
        <dbReference type="ARBA" id="ARBA00022777"/>
    </source>
</evidence>
<evidence type="ECO:0000259" key="9">
    <source>
        <dbReference type="PROSITE" id="PS50109"/>
    </source>
</evidence>
<evidence type="ECO:0000256" key="5">
    <source>
        <dbReference type="ARBA" id="ARBA00022741"/>
    </source>
</evidence>
<evidence type="ECO:0000256" key="1">
    <source>
        <dbReference type="ARBA" id="ARBA00000085"/>
    </source>
</evidence>
<dbReference type="Gene3D" id="3.30.565.10">
    <property type="entry name" value="Histidine kinase-like ATPase, C-terminal domain"/>
    <property type="match status" value="1"/>
</dbReference>
<keyword evidence="3" id="KW-0597">Phosphoprotein</keyword>
<dbReference type="SUPFAM" id="SSF47384">
    <property type="entry name" value="Homodimeric domain of signal transducing histidine kinase"/>
    <property type="match status" value="1"/>
</dbReference>
<evidence type="ECO:0000313" key="10">
    <source>
        <dbReference type="EMBL" id="ARU61793.1"/>
    </source>
</evidence>
<keyword evidence="6" id="KW-0418">Kinase</keyword>
<dbReference type="InterPro" id="IPR003594">
    <property type="entry name" value="HATPase_dom"/>
</dbReference>
<dbReference type="InterPro" id="IPR036097">
    <property type="entry name" value="HisK_dim/P_sf"/>
</dbReference>
<reference evidence="11" key="1">
    <citation type="submission" date="2017-05" db="EMBL/GenBank/DDBJ databases">
        <authorList>
            <person name="Sung H."/>
        </authorList>
    </citation>
    <scope>NUCLEOTIDE SEQUENCE [LARGE SCALE GENOMIC DNA]</scope>
    <source>
        <strain evidence="11">AR23208</strain>
    </source>
</reference>
<keyword evidence="7" id="KW-0067">ATP-binding</keyword>
<dbReference type="Gene3D" id="3.30.450.40">
    <property type="match status" value="1"/>
</dbReference>
<dbReference type="SMART" id="SM00388">
    <property type="entry name" value="HisKA"/>
    <property type="match status" value="1"/>
</dbReference>
<dbReference type="Proteomes" id="UP000195437">
    <property type="component" value="Chromosome"/>
</dbReference>
<organism evidence="10 11">
    <name type="scientific">Tumebacillus avium</name>
    <dbReference type="NCBI Taxonomy" id="1903704"/>
    <lineage>
        <taxon>Bacteria</taxon>
        <taxon>Bacillati</taxon>
        <taxon>Bacillota</taxon>
        <taxon>Bacilli</taxon>
        <taxon>Bacillales</taxon>
        <taxon>Alicyclobacillaceae</taxon>
        <taxon>Tumebacillus</taxon>
    </lineage>
</organism>
<dbReference type="SMART" id="SM00387">
    <property type="entry name" value="HATPase_c"/>
    <property type="match status" value="1"/>
</dbReference>
<dbReference type="InterPro" id="IPR004358">
    <property type="entry name" value="Sig_transdc_His_kin-like_C"/>
</dbReference>
<dbReference type="PANTHER" id="PTHR43065">
    <property type="entry name" value="SENSOR HISTIDINE KINASE"/>
    <property type="match status" value="1"/>
</dbReference>
<dbReference type="SUPFAM" id="SSF55874">
    <property type="entry name" value="ATPase domain of HSP90 chaperone/DNA topoisomerase II/histidine kinase"/>
    <property type="match status" value="1"/>
</dbReference>
<evidence type="ECO:0000256" key="8">
    <source>
        <dbReference type="ARBA" id="ARBA00023012"/>
    </source>
</evidence>
<dbReference type="GO" id="GO:0000155">
    <property type="term" value="F:phosphorelay sensor kinase activity"/>
    <property type="evidence" value="ECO:0007669"/>
    <property type="project" value="InterPro"/>
</dbReference>
<dbReference type="CDD" id="cd00082">
    <property type="entry name" value="HisKA"/>
    <property type="match status" value="1"/>
</dbReference>
<keyword evidence="8" id="KW-0902">Two-component regulatory system</keyword>
<feature type="domain" description="Histidine kinase" evidence="9">
    <location>
        <begin position="354"/>
        <end position="563"/>
    </location>
</feature>
<name>A0A1Y0IR15_9BACL</name>
<dbReference type="InterPro" id="IPR005467">
    <property type="entry name" value="His_kinase_dom"/>
</dbReference>
<dbReference type="InterPro" id="IPR036890">
    <property type="entry name" value="HATPase_C_sf"/>
</dbReference>
<dbReference type="PANTHER" id="PTHR43065:SF10">
    <property type="entry name" value="PEROXIDE STRESS-ACTIVATED HISTIDINE KINASE MAK3"/>
    <property type="match status" value="1"/>
</dbReference>
<accession>A0A1Y0IR15</accession>
<dbReference type="GO" id="GO:0005524">
    <property type="term" value="F:ATP binding"/>
    <property type="evidence" value="ECO:0007669"/>
    <property type="project" value="UniProtKB-KW"/>
</dbReference>
<dbReference type="CDD" id="cd00075">
    <property type="entry name" value="HATPase"/>
    <property type="match status" value="1"/>
</dbReference>
<dbReference type="OrthoDB" id="9815750at2"/>
<protein>
    <recommendedName>
        <fullName evidence="2">histidine kinase</fullName>
        <ecNumber evidence="2">2.7.13.3</ecNumber>
    </recommendedName>
</protein>
<dbReference type="Gene3D" id="1.10.287.130">
    <property type="match status" value="1"/>
</dbReference>
<evidence type="ECO:0000313" key="11">
    <source>
        <dbReference type="Proteomes" id="UP000195437"/>
    </source>
</evidence>
<evidence type="ECO:0000256" key="7">
    <source>
        <dbReference type="ARBA" id="ARBA00022840"/>
    </source>
</evidence>
<evidence type="ECO:0000256" key="4">
    <source>
        <dbReference type="ARBA" id="ARBA00022679"/>
    </source>
</evidence>
<dbReference type="KEGG" id="tum:CBW65_12710"/>
<dbReference type="EMBL" id="CP021434">
    <property type="protein sequence ID" value="ARU61793.1"/>
    <property type="molecule type" value="Genomic_DNA"/>
</dbReference>
<dbReference type="Pfam" id="PF00512">
    <property type="entry name" value="HisKA"/>
    <property type="match status" value="1"/>
</dbReference>
<comment type="catalytic activity">
    <reaction evidence="1">
        <text>ATP + protein L-histidine = ADP + protein N-phospho-L-histidine.</text>
        <dbReference type="EC" id="2.7.13.3"/>
    </reaction>
</comment>
<dbReference type="InterPro" id="IPR029016">
    <property type="entry name" value="GAF-like_dom_sf"/>
</dbReference>
<keyword evidence="5" id="KW-0547">Nucleotide-binding</keyword>
<keyword evidence="11" id="KW-1185">Reference proteome</keyword>
<sequence>MKSRKPLFESVIILSCKEMNKKDFEERESFMRRAYNQSNRYAEAWERSKAYGVDPTMLPEQTPLGAHELTARIYNNRQLLEAALPFVDQLYSTVESECIVAICDIDGYLLATRGERLPDKLLQHHTTPGMCWHESVYGANAMGTALAEDRPVHMVGEQHFNHELHGMSCAAAPLHDPHGNLVGSLAIAAYKTEHSPYMLGTVLSIGHAIDKAMILKSEHYRTLLLQEKIAETSNNLIIVTGDDGQIVHLNEAAKSLLVPTGDGPESLQEMFCEKSAALVALNGRKALTDFVEEVKKPGTSEIHHIFWDAHWIEDETNAASTLLLVGRDMTKFVRLERSSKQGERLSTMGKFAAQIAHEIRNPVAVIKLAMQLMLKQEEFSEKSEKKGKMILSELRRIEDLVNHFLNISKPQTPTFELCNIVETLRDTCNLMQNSFLQGNLQLVEHYEEIGMITADCDQLQQVFLNLLNNAIDATPSGGTINVTVRRDEAEPQFVQIVISDTGQGIPEDRLADVFEPFYTTKSRGTGLGLSNAKSIIEAHGGDMEVESAVDHGTVVSIWLPFEPTVS</sequence>
<proteinExistence type="predicted"/>
<evidence type="ECO:0000256" key="3">
    <source>
        <dbReference type="ARBA" id="ARBA00022553"/>
    </source>
</evidence>
<gene>
    <name evidence="10" type="ORF">CBW65_12710</name>
</gene>
<evidence type="ECO:0000256" key="2">
    <source>
        <dbReference type="ARBA" id="ARBA00012438"/>
    </source>
</evidence>
<dbReference type="SUPFAM" id="SSF55781">
    <property type="entry name" value="GAF domain-like"/>
    <property type="match status" value="1"/>
</dbReference>
<dbReference type="PROSITE" id="PS50109">
    <property type="entry name" value="HIS_KIN"/>
    <property type="match status" value="1"/>
</dbReference>